<dbReference type="GO" id="GO:0016020">
    <property type="term" value="C:membrane"/>
    <property type="evidence" value="ECO:0007669"/>
    <property type="project" value="UniProtKB-SubCell"/>
</dbReference>
<organism evidence="10 11">
    <name type="scientific">Escovopsis weberi</name>
    <dbReference type="NCBI Taxonomy" id="150374"/>
    <lineage>
        <taxon>Eukaryota</taxon>
        <taxon>Fungi</taxon>
        <taxon>Dikarya</taxon>
        <taxon>Ascomycota</taxon>
        <taxon>Pezizomycotina</taxon>
        <taxon>Sordariomycetes</taxon>
        <taxon>Hypocreomycetidae</taxon>
        <taxon>Hypocreales</taxon>
        <taxon>Hypocreaceae</taxon>
        <taxon>Escovopsis</taxon>
    </lineage>
</organism>
<protein>
    <recommendedName>
        <fullName evidence="9">Wax synthase domain-containing protein</fullName>
    </recommendedName>
</protein>
<keyword evidence="5 8" id="KW-0812">Transmembrane</keyword>
<dbReference type="STRING" id="150374.A0A0M8MRB1"/>
<comment type="subcellular location">
    <subcellularLocation>
        <location evidence="1">Membrane</location>
        <topology evidence="1">Multi-pass membrane protein</topology>
    </subcellularLocation>
</comment>
<dbReference type="InterPro" id="IPR032805">
    <property type="entry name" value="Wax_synthase_dom"/>
</dbReference>
<evidence type="ECO:0000313" key="10">
    <source>
        <dbReference type="EMBL" id="KOS16798.1"/>
    </source>
</evidence>
<dbReference type="PANTHER" id="PTHR31595:SF57">
    <property type="entry name" value="OS04G0481900 PROTEIN"/>
    <property type="match status" value="1"/>
</dbReference>
<keyword evidence="6 8" id="KW-1133">Transmembrane helix</keyword>
<evidence type="ECO:0000256" key="1">
    <source>
        <dbReference type="ARBA" id="ARBA00004141"/>
    </source>
</evidence>
<comment type="similarity">
    <text evidence="3">Belongs to the wax synthase family.</text>
</comment>
<evidence type="ECO:0000256" key="4">
    <source>
        <dbReference type="ARBA" id="ARBA00022679"/>
    </source>
</evidence>
<feature type="transmembrane region" description="Helical" evidence="8">
    <location>
        <begin position="42"/>
        <end position="68"/>
    </location>
</feature>
<feature type="transmembrane region" description="Helical" evidence="8">
    <location>
        <begin position="431"/>
        <end position="451"/>
    </location>
</feature>
<dbReference type="GO" id="GO:0006629">
    <property type="term" value="P:lipid metabolic process"/>
    <property type="evidence" value="ECO:0007669"/>
    <property type="project" value="InterPro"/>
</dbReference>
<dbReference type="PANTHER" id="PTHR31595">
    <property type="entry name" value="LONG-CHAIN-ALCOHOL O-FATTY-ACYLTRANSFERASE 3-RELATED"/>
    <property type="match status" value="1"/>
</dbReference>
<dbReference type="Pfam" id="PF13813">
    <property type="entry name" value="MBOAT_2"/>
    <property type="match status" value="1"/>
</dbReference>
<evidence type="ECO:0000256" key="8">
    <source>
        <dbReference type="SAM" id="Phobius"/>
    </source>
</evidence>
<name>A0A0M8MRB1_ESCWE</name>
<reference evidence="10 11" key="1">
    <citation type="submission" date="2015-07" db="EMBL/GenBank/DDBJ databases">
        <title>The genome of the fungus Escovopsis weberi, a specialized disease agent of ant agriculture.</title>
        <authorList>
            <person name="de Man T.J."/>
            <person name="Stajich J.E."/>
            <person name="Kubicek C.P."/>
            <person name="Chenthamara K."/>
            <person name="Atanasova L."/>
            <person name="Druzhinina I.S."/>
            <person name="Birnbaum S."/>
            <person name="Barribeau S.M."/>
            <person name="Teiling C."/>
            <person name="Suen G."/>
            <person name="Currie C."/>
            <person name="Gerardo N.M."/>
        </authorList>
    </citation>
    <scope>NUCLEOTIDE SEQUENCE [LARGE SCALE GENOMIC DNA]</scope>
</reference>
<evidence type="ECO:0000256" key="6">
    <source>
        <dbReference type="ARBA" id="ARBA00022989"/>
    </source>
</evidence>
<feature type="transmembrane region" description="Helical" evidence="8">
    <location>
        <begin position="80"/>
        <end position="106"/>
    </location>
</feature>
<keyword evidence="7 8" id="KW-0472">Membrane</keyword>
<dbReference type="EMBL" id="LGSR01000029">
    <property type="protein sequence ID" value="KOS16798.1"/>
    <property type="molecule type" value="Genomic_DNA"/>
</dbReference>
<dbReference type="AlphaFoldDB" id="A0A0M8MRB1"/>
<evidence type="ECO:0000256" key="5">
    <source>
        <dbReference type="ARBA" id="ARBA00022692"/>
    </source>
</evidence>
<dbReference type="Proteomes" id="UP000053831">
    <property type="component" value="Unassembled WGS sequence"/>
</dbReference>
<comment type="caution">
    <text evidence="10">The sequence shown here is derived from an EMBL/GenBank/DDBJ whole genome shotgun (WGS) entry which is preliminary data.</text>
</comment>
<accession>A0A0M8MRB1</accession>
<sequence>MPFLQLQTWQQPLPIDALANVPVVLLQRLANNAHRDSFQRALAARAVTPTLISLTALPHILLAGYLAVPHSPRRLARWPVLAAIWALCAYQILCMSTANVSFAYCIGVGAMNMGLRAWHLLVGLDVHEEAMRVVRRKRGTPRACAGLADDRDDAGNGTAAAAAAAAVNGAARQRKPSEHGREVTKEHELNGSQDVDGFDRFRCSGWNIAISTLPKPDTTNIKSGDVVDMKSASLVSRSGCKRFLSPRAFIRNRVVKIVVVYLIVDIFGNAMSRDPLFVLGSELFPYYKGGLPFPLDVSPPLVRTLLRRSCAAVGVWGMLECYSASLELVVYFLLETFFPSKGGVWQFSTLFGSFEHVLDRGLPGAWGSFWHQSFRMSFLAPVAYLIKKGYLKKGSAATQMLAAFSAFLLSGLFHAAGSVSSTGLTQPWRPMVFFMLQFFGILLQKAVTSVAGKLFAAREPPSRSRTFMRRSFNLLFVTAWLWMTSDIFIDDLATAGVWLCEPLPFSFVKLLGFGPSGWAI</sequence>
<evidence type="ECO:0000256" key="2">
    <source>
        <dbReference type="ARBA" id="ARBA00005179"/>
    </source>
</evidence>
<feature type="domain" description="Wax synthase" evidence="9">
    <location>
        <begin position="349"/>
        <end position="436"/>
    </location>
</feature>
<dbReference type="GO" id="GO:0008374">
    <property type="term" value="F:O-acyltransferase activity"/>
    <property type="evidence" value="ECO:0007669"/>
    <property type="project" value="InterPro"/>
</dbReference>
<evidence type="ECO:0000256" key="3">
    <source>
        <dbReference type="ARBA" id="ARBA00007282"/>
    </source>
</evidence>
<feature type="transmembrane region" description="Helical" evidence="8">
    <location>
        <begin position="472"/>
        <end position="489"/>
    </location>
</feature>
<feature type="transmembrane region" description="Helical" evidence="8">
    <location>
        <begin position="398"/>
        <end position="419"/>
    </location>
</feature>
<keyword evidence="4" id="KW-0808">Transferase</keyword>
<keyword evidence="11" id="KW-1185">Reference proteome</keyword>
<comment type="pathway">
    <text evidence="2">Secondary metabolite biosynthesis.</text>
</comment>
<evidence type="ECO:0000313" key="11">
    <source>
        <dbReference type="Proteomes" id="UP000053831"/>
    </source>
</evidence>
<dbReference type="OrthoDB" id="2796277at2759"/>
<evidence type="ECO:0000256" key="7">
    <source>
        <dbReference type="ARBA" id="ARBA00023136"/>
    </source>
</evidence>
<evidence type="ECO:0000259" key="9">
    <source>
        <dbReference type="Pfam" id="PF13813"/>
    </source>
</evidence>
<dbReference type="InterPro" id="IPR044851">
    <property type="entry name" value="Wax_synthase"/>
</dbReference>
<proteinExistence type="inferred from homology"/>
<gene>
    <name evidence="10" type="ORF">ESCO_004791</name>
</gene>